<organism evidence="1 2">
    <name type="scientific">Paramuricea clavata</name>
    <name type="common">Red gorgonian</name>
    <name type="synonym">Violescent sea-whip</name>
    <dbReference type="NCBI Taxonomy" id="317549"/>
    <lineage>
        <taxon>Eukaryota</taxon>
        <taxon>Metazoa</taxon>
        <taxon>Cnidaria</taxon>
        <taxon>Anthozoa</taxon>
        <taxon>Octocorallia</taxon>
        <taxon>Malacalcyonacea</taxon>
        <taxon>Plexauridae</taxon>
        <taxon>Paramuricea</taxon>
    </lineage>
</organism>
<dbReference type="PANTHER" id="PTHR22605">
    <property type="entry name" value="RZ-TYPE DOMAIN-CONTAINING PROTEIN"/>
    <property type="match status" value="1"/>
</dbReference>
<dbReference type="PANTHER" id="PTHR22605:SF16">
    <property type="entry name" value="E3 UBIQUITIN-PROTEIN LIGASE RNF213"/>
    <property type="match status" value="1"/>
</dbReference>
<proteinExistence type="predicted"/>
<comment type="caution">
    <text evidence="1">The sequence shown here is derived from an EMBL/GenBank/DDBJ whole genome shotgun (WGS) entry which is preliminary data.</text>
</comment>
<dbReference type="Proteomes" id="UP001152795">
    <property type="component" value="Unassembled WGS sequence"/>
</dbReference>
<dbReference type="InterPro" id="IPR031248">
    <property type="entry name" value="RNF213"/>
</dbReference>
<gene>
    <name evidence="1" type="ORF">PACLA_8A088314</name>
</gene>
<sequence length="121" mass="13569">MCCIEVTNSTPIAMFLPANSGRGRCALALNNFLVALHNDFVGRCKNLLKDESSSPEIPLANITKAHLVGYDPEKDFLPMILAHCDYSLKVGEGTMVEFNWKCLERQLVDRFIRGRPRLTSL</sequence>
<evidence type="ECO:0000313" key="2">
    <source>
        <dbReference type="Proteomes" id="UP001152795"/>
    </source>
</evidence>
<name>A0A6S7KRH0_PARCT</name>
<dbReference type="AlphaFoldDB" id="A0A6S7KRH0"/>
<keyword evidence="2" id="KW-1185">Reference proteome</keyword>
<evidence type="ECO:0000313" key="1">
    <source>
        <dbReference type="EMBL" id="CAB4030623.1"/>
    </source>
</evidence>
<protein>
    <submittedName>
        <fullName evidence="1">Uncharacterized protein</fullName>
    </submittedName>
</protein>
<reference evidence="1" key="1">
    <citation type="submission" date="2020-04" db="EMBL/GenBank/DDBJ databases">
        <authorList>
            <person name="Alioto T."/>
            <person name="Alioto T."/>
            <person name="Gomez Garrido J."/>
        </authorList>
    </citation>
    <scope>NUCLEOTIDE SEQUENCE</scope>
    <source>
        <strain evidence="1">A484AB</strain>
    </source>
</reference>
<feature type="non-terminal residue" evidence="1">
    <location>
        <position position="1"/>
    </location>
</feature>
<dbReference type="OrthoDB" id="5980136at2759"/>
<dbReference type="EMBL" id="CACRXK020017012">
    <property type="protein sequence ID" value="CAB4030623.1"/>
    <property type="molecule type" value="Genomic_DNA"/>
</dbReference>
<dbReference type="GO" id="GO:0004842">
    <property type="term" value="F:ubiquitin-protein transferase activity"/>
    <property type="evidence" value="ECO:0007669"/>
    <property type="project" value="InterPro"/>
</dbReference>
<accession>A0A6S7KRH0</accession>
<dbReference type="GO" id="GO:0016887">
    <property type="term" value="F:ATP hydrolysis activity"/>
    <property type="evidence" value="ECO:0007669"/>
    <property type="project" value="InterPro"/>
</dbReference>